<dbReference type="SMART" id="SM00845">
    <property type="entry name" value="GatB_Yqey"/>
    <property type="match status" value="1"/>
</dbReference>
<comment type="subunit">
    <text evidence="7">Subunit of the heterotrimeric GatCAB amidotransferase (AdT) complex, composed of A, B and C subunits.</text>
</comment>
<dbReference type="PROSITE" id="PS01234">
    <property type="entry name" value="GATB"/>
    <property type="match status" value="1"/>
</dbReference>
<name>A0A2A9MQE9_BESBE</name>
<evidence type="ECO:0000256" key="6">
    <source>
        <dbReference type="ARBA" id="ARBA00047913"/>
    </source>
</evidence>
<accession>A0A2A9MQE9</accession>
<reference evidence="10 11" key="1">
    <citation type="submission" date="2017-09" db="EMBL/GenBank/DDBJ databases">
        <title>Genome sequencing of Besnoitia besnoiti strain Bb-Ger1.</title>
        <authorList>
            <person name="Schares G."/>
            <person name="Venepally P."/>
            <person name="Lorenzi H.A."/>
        </authorList>
    </citation>
    <scope>NUCLEOTIDE SEQUENCE [LARGE SCALE GENOMIC DNA]</scope>
    <source>
        <strain evidence="10 11">Bb-Ger1</strain>
    </source>
</reference>
<dbReference type="EC" id="6.3.5.-" evidence="7"/>
<proteinExistence type="inferred from homology"/>
<dbReference type="SUPFAM" id="SSF89095">
    <property type="entry name" value="GatB/YqeY motif"/>
    <property type="match status" value="1"/>
</dbReference>
<feature type="compositionally biased region" description="Basic and acidic residues" evidence="8">
    <location>
        <begin position="486"/>
        <end position="495"/>
    </location>
</feature>
<comment type="similarity">
    <text evidence="1 7">Belongs to the GatB/GatE family. GatB subfamily.</text>
</comment>
<dbReference type="InterPro" id="IPR017959">
    <property type="entry name" value="Asn/Gln-tRNA_amidoTrfase_suB/E"/>
</dbReference>
<keyword evidence="11" id="KW-1185">Reference proteome</keyword>
<dbReference type="GO" id="GO:0070681">
    <property type="term" value="P:glutaminyl-tRNAGln biosynthesis via transamidation"/>
    <property type="evidence" value="ECO:0007669"/>
    <property type="project" value="UniProtKB-UniRule"/>
</dbReference>
<feature type="compositionally biased region" description="Polar residues" evidence="8">
    <location>
        <begin position="469"/>
        <end position="480"/>
    </location>
</feature>
<keyword evidence="4 7" id="KW-0067">ATP-binding</keyword>
<dbReference type="InterPro" id="IPR006075">
    <property type="entry name" value="Asn/Gln-tRNA_Trfase_suB/E_cat"/>
</dbReference>
<dbReference type="HAMAP" id="MF_00121">
    <property type="entry name" value="GatB"/>
    <property type="match status" value="1"/>
</dbReference>
<dbReference type="KEGG" id="bbes:BESB_008050"/>
<dbReference type="Proteomes" id="UP000224006">
    <property type="component" value="Chromosome I"/>
</dbReference>
<dbReference type="InterPro" id="IPR003789">
    <property type="entry name" value="Asn/Gln_tRNA_amidoTrase-B-like"/>
</dbReference>
<feature type="region of interest" description="Disordered" evidence="8">
    <location>
        <begin position="619"/>
        <end position="681"/>
    </location>
</feature>
<sequence length="827" mass="89296">MSTSETHMLLGSRRDTLAAAFGPGLSRKKKSLSLTDYGCFQSISEINPLSVGVRRRRYSAREPPRSARFASRNKQICNTDNVAEDELEDASDGKGTSKRLEADEALKLETVVGLEAHVQLLTATKLFCACPSQVALTAAAAKLAPDLAARVTRFVASHLAADAADGCASARASPSPSLSSPPPGDFPSSLLAHVSSPPSVSSASASSSSSSASQPLSLWPNTFVCPVCLGEPGSLPTPSRAAVVAACKAALLLQCTDIPETLEFDRKCYIYPDLSKNYQISQIRWPIGRNGHIVLPSSGKHIRIRGVHLEEDTAKMLTATRAASASDAQRRGEGRRLSCRASLPVDALQGERDNVDEGLGSEVDGDEDAFLDMNRASLPLVEIVTEPDFRGADEAVEFLRELRLLFRSAGIATCVMSEGALRCDLNVSLRDTHTKKDFPRTEVKNVGSLRAVRKAIQFEALRQTALLESASTGGRSQTGSEFPASVERRCASSREEDADEGQSAHGLEAQTRMWDDRHQQTRKMRKKFLSEEYFPVRENLIPPVALPRALLDELRAGLTETPASRLTRYVSLGVPPYSARTLIRDPEVAAYFEEAVAGGAPAPAAAAWLLNEVAGWRRRRRSEASRARTERGRSARDSSGAAGRPNAGEADPRRASEAAAEAAEADGEDRTDTPAAPRTGAALLPLTQLKLTPRKFAEMLRLVEQGVLTHNVAKQLLPTLLFSWDGSVQELLEAIEGDREAPEAPAAESTAQEVERQAREILQASPELLQRFENGTRNMADFVVGKILKQQQAAAGRDVAARSGDRPEEIKATVLELMDALSARGRT</sequence>
<keyword evidence="7" id="KW-0496">Mitochondrion</keyword>
<organism evidence="10 11">
    <name type="scientific">Besnoitia besnoiti</name>
    <name type="common">Apicomplexan protozoan</name>
    <dbReference type="NCBI Taxonomy" id="94643"/>
    <lineage>
        <taxon>Eukaryota</taxon>
        <taxon>Sar</taxon>
        <taxon>Alveolata</taxon>
        <taxon>Apicomplexa</taxon>
        <taxon>Conoidasida</taxon>
        <taxon>Coccidia</taxon>
        <taxon>Eucoccidiorida</taxon>
        <taxon>Eimeriorina</taxon>
        <taxon>Sarcocystidae</taxon>
        <taxon>Besnoitia</taxon>
    </lineage>
</organism>
<dbReference type="VEuPathDB" id="ToxoDB:BESB_008050"/>
<comment type="function">
    <text evidence="7">Allows the formation of correctly charged Gln-tRNA(Gln) through the transamidation of misacylated Glu-tRNA(Gln) in the mitochondria. The reaction takes place in the presence of glutamine and ATP through an activated gamma-phospho-Glu-tRNA(Gln).</text>
</comment>
<feature type="region of interest" description="Disordered" evidence="8">
    <location>
        <begin position="171"/>
        <end position="191"/>
    </location>
</feature>
<evidence type="ECO:0000256" key="1">
    <source>
        <dbReference type="ARBA" id="ARBA00005306"/>
    </source>
</evidence>
<dbReference type="GeneID" id="40305867"/>
<dbReference type="EMBL" id="NWUJ01000001">
    <property type="protein sequence ID" value="PFH38463.1"/>
    <property type="molecule type" value="Genomic_DNA"/>
</dbReference>
<feature type="region of interest" description="Disordered" evidence="8">
    <location>
        <begin position="469"/>
        <end position="519"/>
    </location>
</feature>
<dbReference type="InterPro" id="IPR017958">
    <property type="entry name" value="Gln-tRNA_amidoTrfase_suB_CS"/>
</dbReference>
<evidence type="ECO:0000313" key="10">
    <source>
        <dbReference type="EMBL" id="PFH38463.1"/>
    </source>
</evidence>
<dbReference type="GO" id="GO:0050567">
    <property type="term" value="F:glutaminyl-tRNA synthase (glutamine-hydrolyzing) activity"/>
    <property type="evidence" value="ECO:0007669"/>
    <property type="project" value="UniProtKB-UniRule"/>
</dbReference>
<dbReference type="RefSeq" id="XP_029222472.1">
    <property type="nucleotide sequence ID" value="XM_029359559.1"/>
</dbReference>
<dbReference type="STRING" id="94643.A0A2A9MQE9"/>
<evidence type="ECO:0000256" key="2">
    <source>
        <dbReference type="ARBA" id="ARBA00022598"/>
    </source>
</evidence>
<feature type="domain" description="Asn/Gln amidotransferase" evidence="9">
    <location>
        <begin position="590"/>
        <end position="790"/>
    </location>
</feature>
<dbReference type="GO" id="GO:0032543">
    <property type="term" value="P:mitochondrial translation"/>
    <property type="evidence" value="ECO:0007669"/>
    <property type="project" value="UniProtKB-UniRule"/>
</dbReference>
<dbReference type="SUPFAM" id="SSF55931">
    <property type="entry name" value="Glutamine synthetase/guanido kinase"/>
    <property type="match status" value="1"/>
</dbReference>
<evidence type="ECO:0000256" key="8">
    <source>
        <dbReference type="SAM" id="MobiDB-lite"/>
    </source>
</evidence>
<dbReference type="GO" id="GO:0005524">
    <property type="term" value="F:ATP binding"/>
    <property type="evidence" value="ECO:0007669"/>
    <property type="project" value="UniProtKB-KW"/>
</dbReference>
<dbReference type="GO" id="GO:0030956">
    <property type="term" value="C:glutamyl-tRNA(Gln) amidotransferase complex"/>
    <property type="evidence" value="ECO:0007669"/>
    <property type="project" value="UniProtKB-UniRule"/>
</dbReference>
<comment type="catalytic activity">
    <reaction evidence="6 7">
        <text>L-glutamyl-tRNA(Gln) + L-glutamine + ATP + H2O = L-glutaminyl-tRNA(Gln) + L-glutamate + ADP + phosphate + H(+)</text>
        <dbReference type="Rhea" id="RHEA:17521"/>
        <dbReference type="Rhea" id="RHEA-COMP:9681"/>
        <dbReference type="Rhea" id="RHEA-COMP:9684"/>
        <dbReference type="ChEBI" id="CHEBI:15377"/>
        <dbReference type="ChEBI" id="CHEBI:15378"/>
        <dbReference type="ChEBI" id="CHEBI:29985"/>
        <dbReference type="ChEBI" id="CHEBI:30616"/>
        <dbReference type="ChEBI" id="CHEBI:43474"/>
        <dbReference type="ChEBI" id="CHEBI:58359"/>
        <dbReference type="ChEBI" id="CHEBI:78520"/>
        <dbReference type="ChEBI" id="CHEBI:78521"/>
        <dbReference type="ChEBI" id="CHEBI:456216"/>
    </reaction>
</comment>
<dbReference type="Pfam" id="PF02637">
    <property type="entry name" value="GatB_Yqey"/>
    <property type="match status" value="1"/>
</dbReference>
<comment type="subcellular location">
    <subcellularLocation>
        <location evidence="7">Mitochondrion</location>
    </subcellularLocation>
</comment>
<feature type="compositionally biased region" description="Basic and acidic residues" evidence="8">
    <location>
        <begin position="622"/>
        <end position="636"/>
    </location>
</feature>
<keyword evidence="5 7" id="KW-0648">Protein biosynthesis</keyword>
<evidence type="ECO:0000256" key="5">
    <source>
        <dbReference type="ARBA" id="ARBA00022917"/>
    </source>
</evidence>
<evidence type="ECO:0000256" key="4">
    <source>
        <dbReference type="ARBA" id="ARBA00022840"/>
    </source>
</evidence>
<protein>
    <recommendedName>
        <fullName evidence="7">Glutamyl-tRNA(Gln) amidotransferase subunit B, mitochondrial</fullName>
        <shortName evidence="7">Glu-AdT subunit B</shortName>
        <ecNumber evidence="7">6.3.5.-</ecNumber>
    </recommendedName>
</protein>
<evidence type="ECO:0000259" key="9">
    <source>
        <dbReference type="SMART" id="SM00845"/>
    </source>
</evidence>
<evidence type="ECO:0000256" key="3">
    <source>
        <dbReference type="ARBA" id="ARBA00022741"/>
    </source>
</evidence>
<dbReference type="InterPro" id="IPR018027">
    <property type="entry name" value="Asn/Gln_amidotransferase"/>
</dbReference>
<evidence type="ECO:0000313" key="11">
    <source>
        <dbReference type="Proteomes" id="UP000224006"/>
    </source>
</evidence>
<dbReference type="InterPro" id="IPR014746">
    <property type="entry name" value="Gln_synth/guanido_kin_cat_dom"/>
</dbReference>
<comment type="caution">
    <text evidence="10">The sequence shown here is derived from an EMBL/GenBank/DDBJ whole genome shotgun (WGS) entry which is preliminary data.</text>
</comment>
<dbReference type="Pfam" id="PF02934">
    <property type="entry name" value="GatB_N"/>
    <property type="match status" value="2"/>
</dbReference>
<dbReference type="GO" id="GO:0005739">
    <property type="term" value="C:mitochondrion"/>
    <property type="evidence" value="ECO:0007669"/>
    <property type="project" value="UniProtKB-SubCell"/>
</dbReference>
<dbReference type="InterPro" id="IPR004413">
    <property type="entry name" value="GatB"/>
</dbReference>
<gene>
    <name evidence="10" type="ORF">BESB_008050</name>
</gene>
<keyword evidence="3 7" id="KW-0547">Nucleotide-binding</keyword>
<keyword evidence="2 7" id="KW-0436">Ligase</keyword>
<evidence type="ECO:0000256" key="7">
    <source>
        <dbReference type="HAMAP-Rule" id="MF_03147"/>
    </source>
</evidence>
<dbReference type="PANTHER" id="PTHR11659">
    <property type="entry name" value="GLUTAMYL-TRNA GLN AMIDOTRANSFERASE SUBUNIT B MITOCHONDRIAL AND PROKARYOTIC PET112-RELATED"/>
    <property type="match status" value="1"/>
</dbReference>
<dbReference type="AlphaFoldDB" id="A0A2A9MQE9"/>
<dbReference type="OrthoDB" id="309342at2759"/>